<reference evidence="1 2" key="1">
    <citation type="submission" date="2015-01" db="EMBL/GenBank/DDBJ databases">
        <title>Evolution of Trichinella species and genotypes.</title>
        <authorList>
            <person name="Korhonen P.K."/>
            <person name="Edoardo P."/>
            <person name="Giuseppe L.R."/>
            <person name="Gasser R.B."/>
        </authorList>
    </citation>
    <scope>NUCLEOTIDE SEQUENCE [LARGE SCALE GENOMIC DNA]</scope>
    <source>
        <strain evidence="1">ISS588</strain>
    </source>
</reference>
<dbReference type="EMBL" id="JYDS01000466">
    <property type="protein sequence ID" value="KRZ05380.1"/>
    <property type="molecule type" value="Genomic_DNA"/>
</dbReference>
<sequence length="98" mass="11308">MHVVITEQCSEELMPNITNCSSDLKQFLRMRRRVLSKSIFCYGVLSDKSFLMSAKWFPGLRYANKHHLKIALSSVMVHLFIRLMWQVVASSESICGVQ</sequence>
<protein>
    <submittedName>
        <fullName evidence="1">Uncharacterized protein</fullName>
    </submittedName>
</protein>
<evidence type="ECO:0000313" key="1">
    <source>
        <dbReference type="EMBL" id="KRZ05380.1"/>
    </source>
</evidence>
<gene>
    <name evidence="1" type="ORF">T4B_15418</name>
</gene>
<keyword evidence="2" id="KW-1185">Reference proteome</keyword>
<comment type="caution">
    <text evidence="1">The sequence shown here is derived from an EMBL/GenBank/DDBJ whole genome shotgun (WGS) entry which is preliminary data.</text>
</comment>
<dbReference type="Proteomes" id="UP000054805">
    <property type="component" value="Unassembled WGS sequence"/>
</dbReference>
<dbReference type="AlphaFoldDB" id="A0A0V1H5C5"/>
<proteinExistence type="predicted"/>
<evidence type="ECO:0000313" key="2">
    <source>
        <dbReference type="Proteomes" id="UP000054805"/>
    </source>
</evidence>
<organism evidence="1 2">
    <name type="scientific">Trichinella pseudospiralis</name>
    <name type="common">Parasitic roundworm</name>
    <dbReference type="NCBI Taxonomy" id="6337"/>
    <lineage>
        <taxon>Eukaryota</taxon>
        <taxon>Metazoa</taxon>
        <taxon>Ecdysozoa</taxon>
        <taxon>Nematoda</taxon>
        <taxon>Enoplea</taxon>
        <taxon>Dorylaimia</taxon>
        <taxon>Trichinellida</taxon>
        <taxon>Trichinellidae</taxon>
        <taxon>Trichinella</taxon>
    </lineage>
</organism>
<accession>A0A0V1H5C5</accession>
<name>A0A0V1H5C5_TRIPS</name>